<evidence type="ECO:0000313" key="4">
    <source>
        <dbReference type="Proteomes" id="UP000003505"/>
    </source>
</evidence>
<evidence type="ECO:0000313" key="5">
    <source>
        <dbReference type="Proteomes" id="UP000011124"/>
    </source>
</evidence>
<dbReference type="STRING" id="546271.Selsp_1398"/>
<evidence type="ECO:0000313" key="3">
    <source>
        <dbReference type="EMBL" id="EEX77540.1"/>
    </source>
</evidence>
<keyword evidence="1" id="KW-0732">Signal</keyword>
<reference evidence="3 4" key="1">
    <citation type="submission" date="2009-09" db="EMBL/GenBank/DDBJ databases">
        <authorList>
            <person name="Weinstock G."/>
            <person name="Sodergren E."/>
            <person name="Clifton S."/>
            <person name="Fulton L."/>
            <person name="Fulton B."/>
            <person name="Courtney L."/>
            <person name="Fronick C."/>
            <person name="Harrison M."/>
            <person name="Strong C."/>
            <person name="Farmer C."/>
            <person name="Delahaunty K."/>
            <person name="Markovic C."/>
            <person name="Hall O."/>
            <person name="Minx P."/>
            <person name="Tomlinson C."/>
            <person name="Mitreva M."/>
            <person name="Nelson J."/>
            <person name="Hou S."/>
            <person name="Wollam A."/>
            <person name="Pepin K.H."/>
            <person name="Johnson M."/>
            <person name="Bhonagiri V."/>
            <person name="Nash W.E."/>
            <person name="Warren W."/>
            <person name="Chinwalla A."/>
            <person name="Mardis E.R."/>
            <person name="Wilson R.K."/>
        </authorList>
    </citation>
    <scope>NUCLEOTIDE SEQUENCE [LARGE SCALE GENOMIC DNA]</scope>
    <source>
        <strain evidence="3">ATCC 35185</strain>
        <strain evidence="4">ATCC 35185 / DSM 20758 / VPI D19B-28</strain>
    </source>
</reference>
<keyword evidence="5" id="KW-1185">Reference proteome</keyword>
<gene>
    <name evidence="2" type="ordered locus">Selsp_1398</name>
    <name evidence="3" type="ORF">SELSPUOL_00814</name>
</gene>
<dbReference type="RefSeq" id="WP_006191949.1">
    <property type="nucleotide sequence ID" value="NC_015437.1"/>
</dbReference>
<feature type="chain" id="PRO_5010828794" description="Lipoprotein" evidence="1">
    <location>
        <begin position="24"/>
        <end position="209"/>
    </location>
</feature>
<evidence type="ECO:0000313" key="2">
    <source>
        <dbReference type="EMBL" id="AEC00357.1"/>
    </source>
</evidence>
<dbReference type="EMBL" id="CP002637">
    <property type="protein sequence ID" value="AEC00357.1"/>
    <property type="molecule type" value="Genomic_DNA"/>
</dbReference>
<name>C9LU09_SELS3</name>
<evidence type="ECO:0008006" key="6">
    <source>
        <dbReference type="Google" id="ProtNLM"/>
    </source>
</evidence>
<reference evidence="2 5" key="2">
    <citation type="submission" date="2011-04" db="EMBL/GenBank/DDBJ databases">
        <title>The complete genome of Selenomonas sputigena DSM 20758.</title>
        <authorList>
            <consortium name="US DOE Joint Genome Institute (JGI-PGF)"/>
            <person name="Lucas S."/>
            <person name="Copeland A."/>
            <person name="Lapidus A."/>
            <person name="Bruce D."/>
            <person name="Goodwin L."/>
            <person name="Pitluck S."/>
            <person name="Peters L."/>
            <person name="Kyrpides N."/>
            <person name="Mavromatis K."/>
            <person name="Ivanova N."/>
            <person name="Ovchinnikova G."/>
            <person name="Teshima H."/>
            <person name="Detter J.C."/>
            <person name="Tapia R."/>
            <person name="Han C."/>
            <person name="Land M."/>
            <person name="Hauser L."/>
            <person name="Markowitz V."/>
            <person name="Cheng J.-F."/>
            <person name="Hugenholtz P."/>
            <person name="Woyke T."/>
            <person name="Wu D."/>
            <person name="Gronow S."/>
            <person name="Wellnitz S."/>
            <person name="Schneider S."/>
            <person name="Klenk H.-P."/>
            <person name="Eisen J.A."/>
        </authorList>
    </citation>
    <scope>NUCLEOTIDE SEQUENCE [LARGE SCALE GENOMIC DNA]</scope>
    <source>
        <strain evidence="2">ATCC 35185</strain>
        <strain evidence="5">ATCC 35185 / DSM 20758 / VPI D19B-28</strain>
    </source>
</reference>
<protein>
    <recommendedName>
        <fullName evidence="6">Lipoprotein</fullName>
    </recommendedName>
</protein>
<dbReference type="KEGG" id="ssg:Selsp_1398"/>
<dbReference type="AlphaFoldDB" id="C9LU09"/>
<dbReference type="Proteomes" id="UP000003505">
    <property type="component" value="Unassembled WGS sequence"/>
</dbReference>
<organism evidence="3 4">
    <name type="scientific">Selenomonas sputigena (strain ATCC 35185 / DSM 20758 / CCUG 44933 / VPI D19B-28)</name>
    <dbReference type="NCBI Taxonomy" id="546271"/>
    <lineage>
        <taxon>Bacteria</taxon>
        <taxon>Bacillati</taxon>
        <taxon>Bacillota</taxon>
        <taxon>Negativicutes</taxon>
        <taxon>Selenomonadales</taxon>
        <taxon>Selenomonadaceae</taxon>
        <taxon>Selenomonas</taxon>
    </lineage>
</organism>
<evidence type="ECO:0000256" key="1">
    <source>
        <dbReference type="SAM" id="SignalP"/>
    </source>
</evidence>
<dbReference type="Proteomes" id="UP000011124">
    <property type="component" value="Chromosome"/>
</dbReference>
<proteinExistence type="predicted"/>
<dbReference type="HOGENOM" id="CLU_1314685_0_0_9"/>
<dbReference type="EMBL" id="ACKP02000015">
    <property type="protein sequence ID" value="EEX77540.1"/>
    <property type="molecule type" value="Genomic_DNA"/>
</dbReference>
<feature type="signal peptide" evidence="1">
    <location>
        <begin position="1"/>
        <end position="23"/>
    </location>
</feature>
<accession>C9LU09</accession>
<sequence>MKKFLAAALFACSLFLAAPQAHAYSELDLLEGNWYDDNGNLFAIVRDGRLNTFRMDMITMAGSPGNFAAAVQVQEPNGFRNVPVEYSNAAANDKEKNNPFFRPTVHLNGVNVHKEWFQVPDSAYDYLDGHWYDADNNLVAFFRSGTFNTYPMTFLSFYGVGNHFDSIFKINDHGTEKYFALSLHPTTAGMRISIRMLGVDDWSYASLHQ</sequence>